<name>A0ABR0XV26_REHGL</name>
<proteinExistence type="predicted"/>
<dbReference type="InterPro" id="IPR004146">
    <property type="entry name" value="DC1"/>
</dbReference>
<sequence>MKHCSHPHDLFVASHMVSNNQNLACFRCKLPLFGTCYACSGCNFYLHKFCFELPQSAQFDSHPNHTLGLLYPPYCQSGPCDACGESCNGFTYNCTFCNYNIHANCATLLHSQPQNERDQYVAAFFRHKMSEVKSMRSQLAGSMSGKKQQINDQRDELEYVKKMEMEAELQRRRHNLFMQQMKRASDSIDFMGQIGTSNYTYRYY</sequence>
<dbReference type="SUPFAM" id="SSF57889">
    <property type="entry name" value="Cysteine-rich domain"/>
    <property type="match status" value="1"/>
</dbReference>
<keyword evidence="1" id="KW-0677">Repeat</keyword>
<evidence type="ECO:0000259" key="2">
    <source>
        <dbReference type="Pfam" id="PF03107"/>
    </source>
</evidence>
<accession>A0ABR0XV26</accession>
<organism evidence="3 4">
    <name type="scientific">Rehmannia glutinosa</name>
    <name type="common">Chinese foxglove</name>
    <dbReference type="NCBI Taxonomy" id="99300"/>
    <lineage>
        <taxon>Eukaryota</taxon>
        <taxon>Viridiplantae</taxon>
        <taxon>Streptophyta</taxon>
        <taxon>Embryophyta</taxon>
        <taxon>Tracheophyta</taxon>
        <taxon>Spermatophyta</taxon>
        <taxon>Magnoliopsida</taxon>
        <taxon>eudicotyledons</taxon>
        <taxon>Gunneridae</taxon>
        <taxon>Pentapetalae</taxon>
        <taxon>asterids</taxon>
        <taxon>lamiids</taxon>
        <taxon>Lamiales</taxon>
        <taxon>Orobanchaceae</taxon>
        <taxon>Rehmannieae</taxon>
        <taxon>Rehmannia</taxon>
    </lineage>
</organism>
<evidence type="ECO:0000256" key="1">
    <source>
        <dbReference type="ARBA" id="ARBA00022737"/>
    </source>
</evidence>
<dbReference type="Proteomes" id="UP001318860">
    <property type="component" value="Unassembled WGS sequence"/>
</dbReference>
<gene>
    <name evidence="3" type="ORF">DH2020_002701</name>
</gene>
<dbReference type="InterPro" id="IPR046349">
    <property type="entry name" value="C1-like_sf"/>
</dbReference>
<evidence type="ECO:0000313" key="4">
    <source>
        <dbReference type="Proteomes" id="UP001318860"/>
    </source>
</evidence>
<reference evidence="3 4" key="1">
    <citation type="journal article" date="2021" name="Comput. Struct. Biotechnol. J.">
        <title>De novo genome assembly of the potent medicinal plant Rehmannia glutinosa using nanopore technology.</title>
        <authorList>
            <person name="Ma L."/>
            <person name="Dong C."/>
            <person name="Song C."/>
            <person name="Wang X."/>
            <person name="Zheng X."/>
            <person name="Niu Y."/>
            <person name="Chen S."/>
            <person name="Feng W."/>
        </authorList>
    </citation>
    <scope>NUCLEOTIDE SEQUENCE [LARGE SCALE GENOMIC DNA]</scope>
    <source>
        <strain evidence="3">DH-2019</strain>
    </source>
</reference>
<evidence type="ECO:0000313" key="3">
    <source>
        <dbReference type="EMBL" id="KAK6162860.1"/>
    </source>
</evidence>
<keyword evidence="4" id="KW-1185">Reference proteome</keyword>
<protein>
    <recommendedName>
        <fullName evidence="2">DC1 domain-containing protein</fullName>
    </recommendedName>
</protein>
<comment type="caution">
    <text evidence="3">The sequence shown here is derived from an EMBL/GenBank/DDBJ whole genome shotgun (WGS) entry which is preliminary data.</text>
</comment>
<dbReference type="PANTHER" id="PTHR46288">
    <property type="entry name" value="PHORBOL-ESTER/DAG-TYPE DOMAIN-CONTAINING PROTEIN"/>
    <property type="match status" value="1"/>
</dbReference>
<dbReference type="PANTHER" id="PTHR46288:SF68">
    <property type="entry name" value="DC1 DOMAIN-CONTAINING PROTEIN"/>
    <property type="match status" value="1"/>
</dbReference>
<dbReference type="Pfam" id="PF03107">
    <property type="entry name" value="C1_2"/>
    <property type="match status" value="1"/>
</dbReference>
<dbReference type="EMBL" id="JABTTQ020000002">
    <property type="protein sequence ID" value="KAK6162860.1"/>
    <property type="molecule type" value="Genomic_DNA"/>
</dbReference>
<feature type="domain" description="DC1" evidence="2">
    <location>
        <begin position="61"/>
        <end position="106"/>
    </location>
</feature>